<evidence type="ECO:0000256" key="1">
    <source>
        <dbReference type="ARBA" id="ARBA00001974"/>
    </source>
</evidence>
<evidence type="ECO:0000259" key="8">
    <source>
        <dbReference type="Pfam" id="PF01266"/>
    </source>
</evidence>
<comment type="cofactor">
    <cofactor evidence="1">
        <name>FAD</name>
        <dbReference type="ChEBI" id="CHEBI:57692"/>
    </cofactor>
</comment>
<accession>A0A6G0J6I1</accession>
<dbReference type="GO" id="GO:0004368">
    <property type="term" value="F:glycerol-3-phosphate dehydrogenase (quinone) activity"/>
    <property type="evidence" value="ECO:0007669"/>
    <property type="project" value="UniProtKB-EC"/>
</dbReference>
<dbReference type="Gene3D" id="3.50.50.60">
    <property type="entry name" value="FAD/NAD(P)-binding domain"/>
    <property type="match status" value="1"/>
</dbReference>
<evidence type="ECO:0000313" key="9">
    <source>
        <dbReference type="EMBL" id="KAE8299385.1"/>
    </source>
</evidence>
<evidence type="ECO:0000256" key="7">
    <source>
        <dbReference type="SAM" id="MobiDB-lite"/>
    </source>
</evidence>
<dbReference type="Pfam" id="PF01266">
    <property type="entry name" value="DAO"/>
    <property type="match status" value="1"/>
</dbReference>
<comment type="similarity">
    <text evidence="2">Belongs to the FAD-dependent glycerol-3-phosphate dehydrogenase family.</text>
</comment>
<dbReference type="GO" id="GO:0006072">
    <property type="term" value="P:glycerol-3-phosphate metabolic process"/>
    <property type="evidence" value="ECO:0007669"/>
    <property type="project" value="InterPro"/>
</dbReference>
<dbReference type="Proteomes" id="UP000424527">
    <property type="component" value="Unassembled WGS sequence"/>
</dbReference>
<evidence type="ECO:0000256" key="3">
    <source>
        <dbReference type="ARBA" id="ARBA00013029"/>
    </source>
</evidence>
<keyword evidence="10" id="KW-1185">Reference proteome</keyword>
<evidence type="ECO:0000313" key="10">
    <source>
        <dbReference type="Proteomes" id="UP000424527"/>
    </source>
</evidence>
<evidence type="ECO:0000256" key="2">
    <source>
        <dbReference type="ARBA" id="ARBA00007330"/>
    </source>
</evidence>
<dbReference type="PANTHER" id="PTHR11985">
    <property type="entry name" value="GLYCEROL-3-PHOSPHATE DEHYDROGENASE"/>
    <property type="match status" value="1"/>
</dbReference>
<protein>
    <recommendedName>
        <fullName evidence="3">glycerol-3-phosphate dehydrogenase</fullName>
        <ecNumber evidence="3">1.1.5.3</ecNumber>
    </recommendedName>
</protein>
<dbReference type="InterPro" id="IPR036188">
    <property type="entry name" value="FAD/NAD-bd_sf"/>
</dbReference>
<keyword evidence="5" id="KW-0274">FAD</keyword>
<gene>
    <name evidence="9" type="ORF">D5F01_LYC01779</name>
</gene>
<proteinExistence type="inferred from homology"/>
<feature type="region of interest" description="Disordered" evidence="7">
    <location>
        <begin position="106"/>
        <end position="127"/>
    </location>
</feature>
<comment type="caution">
    <text evidence="9">The sequence shown here is derived from an EMBL/GenBank/DDBJ whole genome shotgun (WGS) entry which is preliminary data.</text>
</comment>
<dbReference type="GO" id="GO:0005739">
    <property type="term" value="C:mitochondrion"/>
    <property type="evidence" value="ECO:0007669"/>
    <property type="project" value="TreeGrafter"/>
</dbReference>
<feature type="domain" description="FAD dependent oxidoreductase" evidence="8">
    <location>
        <begin position="4"/>
        <end position="92"/>
    </location>
</feature>
<evidence type="ECO:0000256" key="5">
    <source>
        <dbReference type="ARBA" id="ARBA00022827"/>
    </source>
</evidence>
<reference evidence="9 10" key="1">
    <citation type="submission" date="2019-07" db="EMBL/GenBank/DDBJ databases">
        <title>Chromosome genome assembly for large yellow croaker.</title>
        <authorList>
            <person name="Xiao S."/>
        </authorList>
    </citation>
    <scope>NUCLEOTIDE SEQUENCE [LARGE SCALE GENOMIC DNA]</scope>
    <source>
        <strain evidence="9">JMULYC20181020</strain>
        <tissue evidence="9">Muscle</tissue>
    </source>
</reference>
<dbReference type="PANTHER" id="PTHR11985:SF15">
    <property type="entry name" value="GLYCEROL-3-PHOSPHATE DEHYDROGENASE, MITOCHONDRIAL"/>
    <property type="match status" value="1"/>
</dbReference>
<name>A0A6G0J6I1_LARCR</name>
<dbReference type="SUPFAM" id="SSF51905">
    <property type="entry name" value="FAD/NAD(P)-binding domain"/>
    <property type="match status" value="1"/>
</dbReference>
<dbReference type="EMBL" id="REGW02000002">
    <property type="protein sequence ID" value="KAE8299385.1"/>
    <property type="molecule type" value="Genomic_DNA"/>
</dbReference>
<evidence type="ECO:0000256" key="4">
    <source>
        <dbReference type="ARBA" id="ARBA00022630"/>
    </source>
</evidence>
<dbReference type="InterPro" id="IPR006076">
    <property type="entry name" value="FAD-dep_OxRdtase"/>
</dbReference>
<organism evidence="9 10">
    <name type="scientific">Larimichthys crocea</name>
    <name type="common">Large yellow croaker</name>
    <name type="synonym">Pseudosciaena crocea</name>
    <dbReference type="NCBI Taxonomy" id="215358"/>
    <lineage>
        <taxon>Eukaryota</taxon>
        <taxon>Metazoa</taxon>
        <taxon>Chordata</taxon>
        <taxon>Craniata</taxon>
        <taxon>Vertebrata</taxon>
        <taxon>Euteleostomi</taxon>
        <taxon>Actinopterygii</taxon>
        <taxon>Neopterygii</taxon>
        <taxon>Teleostei</taxon>
        <taxon>Neoteleostei</taxon>
        <taxon>Acanthomorphata</taxon>
        <taxon>Eupercaria</taxon>
        <taxon>Sciaenidae</taxon>
        <taxon>Larimichthys</taxon>
    </lineage>
</organism>
<keyword evidence="6" id="KW-0560">Oxidoreductase</keyword>
<dbReference type="AlphaFoldDB" id="A0A6G0J6I1"/>
<evidence type="ECO:0000256" key="6">
    <source>
        <dbReference type="ARBA" id="ARBA00023002"/>
    </source>
</evidence>
<sequence length="188" mass="20324">MNLAIALTAARYGAAIANYTEVVHLLKRADPQTGKERVYGAHCRDVITGQEFDVRAKCVINATGPFTDALRKMDDQKNPDICQPSAGVHIVILGYYSSLATASRDSSSASGHNNQALSGSSFGMGGSQQVAQHLAPTYRGRALQGGQEDSYNQGKWKAQREYLQYCRAIVALTLLGFLNMQAVEEALP</sequence>
<dbReference type="EC" id="1.1.5.3" evidence="3"/>
<dbReference type="InterPro" id="IPR000447">
    <property type="entry name" value="G3P_DH_FAD-dep"/>
</dbReference>
<keyword evidence="4" id="KW-0285">Flavoprotein</keyword>